<evidence type="ECO:0000256" key="1">
    <source>
        <dbReference type="ARBA" id="ARBA00022741"/>
    </source>
</evidence>
<keyword evidence="2" id="KW-0067">ATP-binding</keyword>
<dbReference type="SMART" id="SM00487">
    <property type="entry name" value="DEXDc"/>
    <property type="match status" value="1"/>
</dbReference>
<dbReference type="InterPro" id="IPR018973">
    <property type="entry name" value="MZB"/>
</dbReference>
<feature type="domain" description="Helicase ATP-binding" evidence="3">
    <location>
        <begin position="104"/>
        <end position="274"/>
    </location>
</feature>
<dbReference type="GO" id="GO:0004386">
    <property type="term" value="F:helicase activity"/>
    <property type="evidence" value="ECO:0007669"/>
    <property type="project" value="UniProtKB-KW"/>
</dbReference>
<name>A0ABN3KFX8_9ACTN</name>
<evidence type="ECO:0000259" key="4">
    <source>
        <dbReference type="PROSITE" id="PS51194"/>
    </source>
</evidence>
<evidence type="ECO:0000259" key="3">
    <source>
        <dbReference type="PROSITE" id="PS51192"/>
    </source>
</evidence>
<dbReference type="Proteomes" id="UP001501231">
    <property type="component" value="Unassembled WGS sequence"/>
</dbReference>
<dbReference type="InterPro" id="IPR014001">
    <property type="entry name" value="Helicase_ATP-bd"/>
</dbReference>
<comment type="caution">
    <text evidence="5">The sequence shown here is derived from an EMBL/GenBank/DDBJ whole genome shotgun (WGS) entry which is preliminary data.</text>
</comment>
<evidence type="ECO:0000256" key="2">
    <source>
        <dbReference type="ARBA" id="ARBA00022840"/>
    </source>
</evidence>
<sequence>MQGGEGDWEATGMNPLELAERLRDDYRRFTWTTYPVADPGLRAQLEHMVDEDALLWRGPYLSVQPRFQLDATLAELVGRLGLPPELAKAFPRVERLFTHQVTAITRIHGGQNTLVATGTGSGKTEAFLIPVVAHAYLNRHRPGVKAIALYPMNALVNDQQDRVRAACDALGLTYGVYTGATPQHERARMQENPPDILLTNYSMLEYVLTRRDDRQLFGSGVLRHLVLDEVHTYQGALGTEIAGLIRRLRGHVDAAGLVCIGLSATVSAGGDHAADLRRTAAFARRLFASAFDVDSIVEETAVEQPAPSPEAIGSPPDRQALRHALADGGGIGRLQAILGDPQSSPVLDLLRARLATPTTIEELVEALAAVPQRTGVERAAIHDEVAGWLLLGAGTHTSEGPPVLEAKVHLFLRGLPNPVRCAAEAEHLLLDGALTCTADGCEARSTTPVGVCLGCGQDYDLESDEPGGPPMRYVARRLITEEPLEDPKPRSQAWYPARRCTVCGKDAHGDTCLGCAAPTRAVFIAVPDPGRPLTRCRVCGYLRPNGGAVQEFTARTAAAVTAAAFSLHSGLADQSDDEMLRRLLVFADSRQDTAFQAGYVRDRSRAVQVRRMIVESVASRAREARPDASFNGLVEDVFRRGQESGLYLNPAGKDARQRALRVCEWDVLGEIASDERRPPTLERLGVITVGYPTLEALSDAALEPLTAHLGGDIVAARWLLARILDLARTRGGVAHELLSARLDAKVEAELAEAGATLRGGNTVTGFGDTTVKAPGANPLSMGVKGSAARLVKIAFPQVTNSDAVERGTRNAVELLVRHGLLRDTQVGSGRSRVLLRQVDPQEMEIRPAAETLHRCRACRTVQPEQSPRGRCSTFNCMGRLEPWQGDPEDHERQLVTSDAPLVVKAEEHSGQIPLETREQIEERFKNGELNLLVCTMTLELGVDLGQLLAVVLRNVPPRPSNYAQRAGRAGRREERVALVVTFAGGMPHDSYYYARPVEMIRGAIRPPAFLLDNQRVITRHARAMALELCGQDLPVWMRALVTEDQAGDLHGVEDVQAALAEDGQRIAERIHRSFRLGLGDEDLPWLTEDWARSVVDSWIDDLNKAVEGYRIRQKTLIEEWTQAANRPGDREASRALASISASLEAMRRTDRNRAYVLSYLGNVGFLPSYAFPTDTTTLVLERETTELAQDSVQALKDYAPGQLVYARGAKWLVDQVDFRRANLINSDGVGALSHINLCTRCDTVNAPTDAHCMSCNSDELNPQLSVPMRAMRATRRQRIAADEEHRSRTPFDVSHHLGAPNTAETWLFERPGLVLHWERGADLTILNRGRVAKDHRDSERFIICTGCGLWFDDIPGPKPTQAQKNRIKLHDAICTNQRLDPSVLQTDRRVDCLQILPDLETFDIPPDHLEEFLASVRAALDLGCRVVLQAGEDEVAGFDWPRPDPESEDASMRLAVLYEEVPGGAGYLRQLAERFGEVAAVLVPVLDNCSCERSCYACLRSFSNQLEGDLLNRQVAADFLRHFIDAPDVAGLRVPTYSDVFVGRPRSAIERRLAIALMTLGVPRGHAQYPWGDRGSTDGTPRPITVADFAWPHQKIAVFCDGWKHHNTPERQESDKAKRDAMRQAGWTVLSFWGGEIVRNVDRCATEIKTLLHDDHEGVNDPL</sequence>
<dbReference type="InterPro" id="IPR011335">
    <property type="entry name" value="Restrct_endonuc-II-like"/>
</dbReference>
<keyword evidence="6" id="KW-1185">Reference proteome</keyword>
<dbReference type="SUPFAM" id="SSF52540">
    <property type="entry name" value="P-loop containing nucleoside triphosphate hydrolases"/>
    <property type="match status" value="2"/>
</dbReference>
<dbReference type="InterPro" id="IPR001650">
    <property type="entry name" value="Helicase_C-like"/>
</dbReference>
<dbReference type="PROSITE" id="PS51192">
    <property type="entry name" value="HELICASE_ATP_BIND_1"/>
    <property type="match status" value="1"/>
</dbReference>
<evidence type="ECO:0000313" key="6">
    <source>
        <dbReference type="Proteomes" id="UP001501231"/>
    </source>
</evidence>
<keyword evidence="5" id="KW-0347">Helicase</keyword>
<dbReference type="EMBL" id="BAAARW010000044">
    <property type="protein sequence ID" value="GAA2455846.1"/>
    <property type="molecule type" value="Genomic_DNA"/>
</dbReference>
<dbReference type="Pfam" id="PF00270">
    <property type="entry name" value="DEAD"/>
    <property type="match status" value="1"/>
</dbReference>
<dbReference type="SMART" id="SM00490">
    <property type="entry name" value="HELICc"/>
    <property type="match status" value="1"/>
</dbReference>
<dbReference type="Pfam" id="PF00271">
    <property type="entry name" value="Helicase_C"/>
    <property type="match status" value="1"/>
</dbReference>
<gene>
    <name evidence="5" type="ORF">GCM10010191_88890</name>
</gene>
<dbReference type="InterPro" id="IPR007569">
    <property type="entry name" value="DUF559"/>
</dbReference>
<organism evidence="5 6">
    <name type="scientific">Actinomadura vinacea</name>
    <dbReference type="NCBI Taxonomy" id="115336"/>
    <lineage>
        <taxon>Bacteria</taxon>
        <taxon>Bacillati</taxon>
        <taxon>Actinomycetota</taxon>
        <taxon>Actinomycetes</taxon>
        <taxon>Streptosporangiales</taxon>
        <taxon>Thermomonosporaceae</taxon>
        <taxon>Actinomadura</taxon>
    </lineage>
</organism>
<dbReference type="Pfam" id="PF04480">
    <property type="entry name" value="DUF559"/>
    <property type="match status" value="1"/>
</dbReference>
<dbReference type="Gene3D" id="3.40.50.300">
    <property type="entry name" value="P-loop containing nucleotide triphosphate hydrolases"/>
    <property type="match status" value="2"/>
</dbReference>
<reference evidence="5 6" key="1">
    <citation type="journal article" date="2019" name="Int. J. Syst. Evol. Microbiol.">
        <title>The Global Catalogue of Microorganisms (GCM) 10K type strain sequencing project: providing services to taxonomists for standard genome sequencing and annotation.</title>
        <authorList>
            <consortium name="The Broad Institute Genomics Platform"/>
            <consortium name="The Broad Institute Genome Sequencing Center for Infectious Disease"/>
            <person name="Wu L."/>
            <person name="Ma J."/>
        </authorList>
    </citation>
    <scope>NUCLEOTIDE SEQUENCE [LARGE SCALE GENOMIC DNA]</scope>
    <source>
        <strain evidence="5 6">JCM 3325</strain>
    </source>
</reference>
<dbReference type="SUPFAM" id="SSF52980">
    <property type="entry name" value="Restriction endonuclease-like"/>
    <property type="match status" value="1"/>
</dbReference>
<dbReference type="PANTHER" id="PTHR47957">
    <property type="entry name" value="ATP-DEPENDENT HELICASE HRQ1"/>
    <property type="match status" value="1"/>
</dbReference>
<dbReference type="PANTHER" id="PTHR47957:SF3">
    <property type="entry name" value="ATP-DEPENDENT HELICASE HRQ1"/>
    <property type="match status" value="1"/>
</dbReference>
<proteinExistence type="predicted"/>
<keyword evidence="1" id="KW-0547">Nucleotide-binding</keyword>
<dbReference type="Gene3D" id="3.40.960.10">
    <property type="entry name" value="VSR Endonuclease"/>
    <property type="match status" value="1"/>
</dbReference>
<dbReference type="Pfam" id="PF09369">
    <property type="entry name" value="MZB"/>
    <property type="match status" value="1"/>
</dbReference>
<feature type="domain" description="Helicase C-terminal" evidence="4">
    <location>
        <begin position="844"/>
        <end position="1017"/>
    </location>
</feature>
<accession>A0ABN3KFX8</accession>
<keyword evidence="5" id="KW-0378">Hydrolase</keyword>
<protein>
    <submittedName>
        <fullName evidence="5">DEAD/DEAH box helicase</fullName>
    </submittedName>
</protein>
<dbReference type="InterPro" id="IPR011545">
    <property type="entry name" value="DEAD/DEAH_box_helicase_dom"/>
</dbReference>
<dbReference type="InterPro" id="IPR027417">
    <property type="entry name" value="P-loop_NTPase"/>
</dbReference>
<evidence type="ECO:0000313" key="5">
    <source>
        <dbReference type="EMBL" id="GAA2455846.1"/>
    </source>
</evidence>
<dbReference type="PROSITE" id="PS51194">
    <property type="entry name" value="HELICASE_CTER"/>
    <property type="match status" value="1"/>
</dbReference>